<evidence type="ECO:0000313" key="3">
    <source>
        <dbReference type="Proteomes" id="UP000199623"/>
    </source>
</evidence>
<gene>
    <name evidence="2" type="ORF">SAMN05216553_101591</name>
</gene>
<evidence type="ECO:0000313" key="2">
    <source>
        <dbReference type="EMBL" id="SDF42797.1"/>
    </source>
</evidence>
<dbReference type="RefSeq" id="WP_176946560.1">
    <property type="nucleotide sequence ID" value="NZ_FNCC01000001.1"/>
</dbReference>
<feature type="transmembrane region" description="Helical" evidence="1">
    <location>
        <begin position="43"/>
        <end position="63"/>
    </location>
</feature>
<organism evidence="2 3">
    <name type="scientific">Lentzea fradiae</name>
    <dbReference type="NCBI Taxonomy" id="200378"/>
    <lineage>
        <taxon>Bacteria</taxon>
        <taxon>Bacillati</taxon>
        <taxon>Actinomycetota</taxon>
        <taxon>Actinomycetes</taxon>
        <taxon>Pseudonocardiales</taxon>
        <taxon>Pseudonocardiaceae</taxon>
        <taxon>Lentzea</taxon>
    </lineage>
</organism>
<dbReference type="Proteomes" id="UP000199623">
    <property type="component" value="Unassembled WGS sequence"/>
</dbReference>
<keyword evidence="1" id="KW-1133">Transmembrane helix</keyword>
<sequence length="98" mass="10608">MGLPENEMRQLQEIEDQLAEEDPAFVARLTRTPPPHQRLSRKAMSVVLLLSAYTVGLSTLAGGASVGSVVLIVLGALITAAFPVLVAFRAWRDLRGRP</sequence>
<keyword evidence="3" id="KW-1185">Reference proteome</keyword>
<dbReference type="EMBL" id="FNCC01000001">
    <property type="protein sequence ID" value="SDF42797.1"/>
    <property type="molecule type" value="Genomic_DNA"/>
</dbReference>
<keyword evidence="1" id="KW-0812">Transmembrane</keyword>
<dbReference type="AlphaFoldDB" id="A0A1G7KZX9"/>
<name>A0A1G7KZX9_9PSEU</name>
<dbReference type="Pfam" id="PF11239">
    <property type="entry name" value="DUF3040"/>
    <property type="match status" value="1"/>
</dbReference>
<keyword evidence="1" id="KW-0472">Membrane</keyword>
<evidence type="ECO:0000256" key="1">
    <source>
        <dbReference type="SAM" id="Phobius"/>
    </source>
</evidence>
<accession>A0A1G7KZX9</accession>
<evidence type="ECO:0008006" key="4">
    <source>
        <dbReference type="Google" id="ProtNLM"/>
    </source>
</evidence>
<dbReference type="InterPro" id="IPR021401">
    <property type="entry name" value="DUF3040"/>
</dbReference>
<protein>
    <recommendedName>
        <fullName evidence="4">DUF3040 domain-containing protein</fullName>
    </recommendedName>
</protein>
<feature type="transmembrane region" description="Helical" evidence="1">
    <location>
        <begin position="69"/>
        <end position="91"/>
    </location>
</feature>
<proteinExistence type="predicted"/>
<reference evidence="3" key="1">
    <citation type="submission" date="2016-10" db="EMBL/GenBank/DDBJ databases">
        <authorList>
            <person name="Varghese N."/>
            <person name="Submissions S."/>
        </authorList>
    </citation>
    <scope>NUCLEOTIDE SEQUENCE [LARGE SCALE GENOMIC DNA]</scope>
    <source>
        <strain evidence="3">CGMCC 4.3506</strain>
    </source>
</reference>